<keyword evidence="3" id="KW-1185">Reference proteome</keyword>
<protein>
    <submittedName>
        <fullName evidence="2">Uncharacterized protein</fullName>
    </submittedName>
</protein>
<evidence type="ECO:0000313" key="2">
    <source>
        <dbReference type="Ensembl" id="ENSMNEP00000025864.1"/>
    </source>
</evidence>
<accession>A0A2K6CQB4</accession>
<dbReference type="GO" id="GO:0045202">
    <property type="term" value="C:synapse"/>
    <property type="evidence" value="ECO:0007669"/>
    <property type="project" value="GOC"/>
</dbReference>
<dbReference type="AlphaFoldDB" id="A0A2K6CQB4"/>
<proteinExistence type="inferred from homology"/>
<dbReference type="InterPro" id="IPR005456">
    <property type="entry name" value="Prepro-melanin_conc_hormone"/>
</dbReference>
<evidence type="ECO:0000256" key="1">
    <source>
        <dbReference type="ARBA" id="ARBA00005963"/>
    </source>
</evidence>
<dbReference type="PANTHER" id="PTHR12091:SF1">
    <property type="entry name" value="PRO-MCH-LIKE PROTEIN 1-RELATED"/>
    <property type="match status" value="1"/>
</dbReference>
<dbReference type="Pfam" id="PF05824">
    <property type="entry name" value="Pro-MCH"/>
    <property type="match status" value="1"/>
</dbReference>
<dbReference type="Ensembl" id="ENSMNET00000050141.1">
    <property type="protein sequence ID" value="ENSMNEP00000025864.1"/>
    <property type="gene ID" value="ENSMNEG00000036406.1"/>
</dbReference>
<dbReference type="Bgee" id="ENSMNEG00000036406">
    <property type="expression patterns" value="Expressed in temporal lobe and 2 other cell types or tissues"/>
</dbReference>
<dbReference type="GO" id="GO:0030354">
    <property type="term" value="F:melanin-concentrating hormone activity"/>
    <property type="evidence" value="ECO:0007669"/>
    <property type="project" value="InterPro"/>
</dbReference>
<name>A0A2K6CQB4_MACNE</name>
<evidence type="ECO:0000313" key="3">
    <source>
        <dbReference type="Proteomes" id="UP000233120"/>
    </source>
</evidence>
<dbReference type="GO" id="GO:0007268">
    <property type="term" value="P:chemical synaptic transmission"/>
    <property type="evidence" value="ECO:0007669"/>
    <property type="project" value="InterPro"/>
</dbReference>
<sequence>MLSQKPKEKHNFLNHGLPLNLAIKPYLALKGFVAFPRETGDEENSATFPIGRRDFNMFSDHFYQNVNL</sequence>
<reference evidence="2" key="2">
    <citation type="submission" date="2025-09" db="UniProtKB">
        <authorList>
            <consortium name="Ensembl"/>
        </authorList>
    </citation>
    <scope>IDENTIFICATION</scope>
</reference>
<dbReference type="GeneTree" id="ENSGT00940000167895"/>
<dbReference type="Proteomes" id="UP000233120">
    <property type="component" value="Unassembled WGS sequence"/>
</dbReference>
<comment type="similarity">
    <text evidence="1">Belongs to the melanin-concentrating hormone family.</text>
</comment>
<dbReference type="PANTHER" id="PTHR12091">
    <property type="entry name" value="MELANIN-CONCENTRATING HORMONE"/>
    <property type="match status" value="1"/>
</dbReference>
<dbReference type="STRING" id="9545.ENSMNEP00000025864"/>
<dbReference type="OMA" id="FLNCRLP"/>
<dbReference type="GO" id="GO:0031777">
    <property type="term" value="F:type 1 melanin-concentrating hormone receptor binding"/>
    <property type="evidence" value="ECO:0007669"/>
    <property type="project" value="TreeGrafter"/>
</dbReference>
<reference evidence="2" key="1">
    <citation type="submission" date="2025-08" db="UniProtKB">
        <authorList>
            <consortium name="Ensembl"/>
        </authorList>
    </citation>
    <scope>IDENTIFICATION</scope>
</reference>
<organism evidence="2 3">
    <name type="scientific">Macaca nemestrina</name>
    <name type="common">Pig-tailed macaque</name>
    <dbReference type="NCBI Taxonomy" id="9545"/>
    <lineage>
        <taxon>Eukaryota</taxon>
        <taxon>Metazoa</taxon>
        <taxon>Chordata</taxon>
        <taxon>Craniata</taxon>
        <taxon>Vertebrata</taxon>
        <taxon>Euteleostomi</taxon>
        <taxon>Mammalia</taxon>
        <taxon>Eutheria</taxon>
        <taxon>Euarchontoglires</taxon>
        <taxon>Primates</taxon>
        <taxon>Haplorrhini</taxon>
        <taxon>Catarrhini</taxon>
        <taxon>Cercopithecidae</taxon>
        <taxon>Cercopithecinae</taxon>
        <taxon>Macaca</taxon>
    </lineage>
</organism>